<evidence type="ECO:0000313" key="2">
    <source>
        <dbReference type="Proteomes" id="UP000315677"/>
    </source>
</evidence>
<dbReference type="OrthoDB" id="280053at2"/>
<organism evidence="1 2">
    <name type="scientific">Pseudonocardia kunmingensis</name>
    <dbReference type="NCBI Taxonomy" id="630975"/>
    <lineage>
        <taxon>Bacteria</taxon>
        <taxon>Bacillati</taxon>
        <taxon>Actinomycetota</taxon>
        <taxon>Actinomycetes</taxon>
        <taxon>Pseudonocardiales</taxon>
        <taxon>Pseudonocardiaceae</taxon>
        <taxon>Pseudonocardia</taxon>
    </lineage>
</organism>
<dbReference type="AlphaFoldDB" id="A0A543DIG0"/>
<dbReference type="RefSeq" id="WP_142057109.1">
    <property type="nucleotide sequence ID" value="NZ_VFPA01000003.1"/>
</dbReference>
<keyword evidence="2" id="KW-1185">Reference proteome</keyword>
<dbReference type="InterPro" id="IPR029058">
    <property type="entry name" value="AB_hydrolase_fold"/>
</dbReference>
<protein>
    <recommendedName>
        <fullName evidence="3">Serine-threonine protein kinase</fullName>
    </recommendedName>
</protein>
<reference evidence="1 2" key="1">
    <citation type="submission" date="2019-06" db="EMBL/GenBank/DDBJ databases">
        <title>Sequencing the genomes of 1000 actinobacteria strains.</title>
        <authorList>
            <person name="Klenk H.-P."/>
        </authorList>
    </citation>
    <scope>NUCLEOTIDE SEQUENCE [LARGE SCALE GENOMIC DNA]</scope>
    <source>
        <strain evidence="1 2">DSM 45301</strain>
    </source>
</reference>
<accession>A0A543DIG0</accession>
<name>A0A543DIG0_9PSEU</name>
<evidence type="ECO:0008006" key="3">
    <source>
        <dbReference type="Google" id="ProtNLM"/>
    </source>
</evidence>
<dbReference type="SUPFAM" id="SSF53474">
    <property type="entry name" value="alpha/beta-Hydrolases"/>
    <property type="match status" value="1"/>
</dbReference>
<dbReference type="EMBL" id="VFPA01000003">
    <property type="protein sequence ID" value="TQM09126.1"/>
    <property type="molecule type" value="Genomic_DNA"/>
</dbReference>
<proteinExistence type="predicted"/>
<dbReference type="Proteomes" id="UP000315677">
    <property type="component" value="Unassembled WGS sequence"/>
</dbReference>
<gene>
    <name evidence="1" type="ORF">FB558_4875</name>
</gene>
<sequence length="455" mass="47769">MDRIAGLPFGEVPFDADGDVDRDAARAAVSGLRGEGVTDVVVFAHGWNNDTAAARRLYERFFGQFPALLAGRTRPGRTVGLLGVRWPSKRWSDEPEPDFDAGLLPALDRGGAAGVGDPPPTFAPPPWPSAATAAVIREAFPDADPSAVDELVELLRIRPPGEAGLQRAHDLVTGMLRGAPGPASADDGDGAGAFPAVAGSDRKAREVARSYLQELEQLGVTTSGHGGPAGLAEDIGRLWHGTQELARQATYWQMRNRAGVVGERGLGPFLAELLAADMQVDLVGHSFGARLVSYALRALDPPQQVRSVVLLQGAFSQFAFADALPHDPGRSGALRGAQARVAGPVIACHSRFDGALGTFYPLASLPAGQDAVMVESLRERWGAIGFDGHKPHPNRTPMLAPAAPYTFAAGTLTSIDAARVVRHGRPPSGAHSDIVHPELAWIVLCAAGLIADGPT</sequence>
<dbReference type="Gene3D" id="3.40.50.1820">
    <property type="entry name" value="alpha/beta hydrolase"/>
    <property type="match status" value="1"/>
</dbReference>
<evidence type="ECO:0000313" key="1">
    <source>
        <dbReference type="EMBL" id="TQM09126.1"/>
    </source>
</evidence>
<comment type="caution">
    <text evidence="1">The sequence shown here is derived from an EMBL/GenBank/DDBJ whole genome shotgun (WGS) entry which is preliminary data.</text>
</comment>